<dbReference type="Proteomes" id="UP000199028">
    <property type="component" value="Unassembled WGS sequence"/>
</dbReference>
<feature type="region of interest" description="Disordered" evidence="1">
    <location>
        <begin position="202"/>
        <end position="316"/>
    </location>
</feature>
<dbReference type="EMBL" id="FOFT01000006">
    <property type="protein sequence ID" value="SER75057.1"/>
    <property type="molecule type" value="Genomic_DNA"/>
</dbReference>
<evidence type="ECO:0000313" key="3">
    <source>
        <dbReference type="Proteomes" id="UP000199028"/>
    </source>
</evidence>
<protein>
    <submittedName>
        <fullName evidence="2">Uncharacterized protein</fullName>
    </submittedName>
</protein>
<feature type="compositionally biased region" description="Low complexity" evidence="1">
    <location>
        <begin position="271"/>
        <end position="285"/>
    </location>
</feature>
<feature type="region of interest" description="Disordered" evidence="1">
    <location>
        <begin position="72"/>
        <end position="170"/>
    </location>
</feature>
<feature type="compositionally biased region" description="Low complexity" evidence="1">
    <location>
        <begin position="111"/>
        <end position="127"/>
    </location>
</feature>
<sequence length="316" mass="32141">MALSATGRAVRVPLGVWPRPVLMTAGRHRSTRRRRLRVGALRVSRARVGGVRVPLPGGLTSRSVLVAGMHARRSEGGARTGAAAARPRSPVRRTARRCHRSPAGRRTALVRATGNRATGTTAERPGAGRTGTGRGTTGHRSRWPGGRLASHLPGGRRAPSRGWTSEGPAASGLGIARVAGRCETGRTPAGLRVACEAGARSRTTRHGTGRSSAALLTARGAGAGGTTGQGTGRASAGGRGSRGRTTGRGTPVVRSACGAGGRAARHRAHRSPAGLRTARGAGTRRGTARHRPTGSSAGGGVAGDVRSRRGTPGRRG</sequence>
<name>A0A1H9RQX7_9PSEU</name>
<feature type="compositionally biased region" description="Gly residues" evidence="1">
    <location>
        <begin position="221"/>
        <end position="240"/>
    </location>
</feature>
<evidence type="ECO:0000313" key="2">
    <source>
        <dbReference type="EMBL" id="SER75057.1"/>
    </source>
</evidence>
<reference evidence="3" key="1">
    <citation type="submission" date="2016-10" db="EMBL/GenBank/DDBJ databases">
        <authorList>
            <person name="Varghese N."/>
            <person name="Submissions S."/>
        </authorList>
    </citation>
    <scope>NUCLEOTIDE SEQUENCE [LARGE SCALE GENOMIC DNA]</scope>
    <source>
        <strain evidence="3">CGMCC 4.578</strain>
    </source>
</reference>
<dbReference type="AlphaFoldDB" id="A0A1H9RQX7"/>
<proteinExistence type="predicted"/>
<keyword evidence="3" id="KW-1185">Reference proteome</keyword>
<feature type="compositionally biased region" description="Basic residues" evidence="1">
    <location>
        <begin position="89"/>
        <end position="103"/>
    </location>
</feature>
<feature type="compositionally biased region" description="Low complexity" evidence="1">
    <location>
        <begin position="243"/>
        <end position="257"/>
    </location>
</feature>
<organism evidence="2 3">
    <name type="scientific">Lentzea flaviverrucosa</name>
    <dbReference type="NCBI Taxonomy" id="200379"/>
    <lineage>
        <taxon>Bacteria</taxon>
        <taxon>Bacillati</taxon>
        <taxon>Actinomycetota</taxon>
        <taxon>Actinomycetes</taxon>
        <taxon>Pseudonocardiales</taxon>
        <taxon>Pseudonocardiaceae</taxon>
        <taxon>Lentzea</taxon>
    </lineage>
</organism>
<evidence type="ECO:0000256" key="1">
    <source>
        <dbReference type="SAM" id="MobiDB-lite"/>
    </source>
</evidence>
<gene>
    <name evidence="2" type="ORF">SAMN05216195_106357</name>
</gene>
<accession>A0A1H9RQX7</accession>
<feature type="compositionally biased region" description="Low complexity" evidence="1">
    <location>
        <begin position="209"/>
        <end position="220"/>
    </location>
</feature>